<dbReference type="SUPFAM" id="SSF51110">
    <property type="entry name" value="alpha-D-mannose-specific plant lectins"/>
    <property type="match status" value="1"/>
</dbReference>
<dbReference type="Gene3D" id="2.90.10.10">
    <property type="entry name" value="Bulb-type lectin domain"/>
    <property type="match status" value="1"/>
</dbReference>
<feature type="chain" id="PRO_5004222502" evidence="1">
    <location>
        <begin position="23"/>
        <end position="176"/>
    </location>
</feature>
<feature type="domain" description="Bulb-type lectin" evidence="2">
    <location>
        <begin position="30"/>
        <end position="138"/>
    </location>
</feature>
<organism evidence="3">
    <name type="scientific">Cymbidium hybrid cultivar</name>
    <dbReference type="NCBI Taxonomy" id="28471"/>
    <lineage>
        <taxon>Eukaryota</taxon>
        <taxon>Viridiplantae</taxon>
        <taxon>Streptophyta</taxon>
        <taxon>Embryophyta</taxon>
        <taxon>Tracheophyta</taxon>
        <taxon>Spermatophyta</taxon>
        <taxon>Magnoliopsida</taxon>
        <taxon>Liliopsida</taxon>
        <taxon>Asparagales</taxon>
        <taxon>Orchidaceae</taxon>
        <taxon>Epidendroideae</taxon>
        <taxon>Cymbidieae</taxon>
        <taxon>Cymbidiinae</taxon>
        <taxon>Cymbidium</taxon>
    </lineage>
</organism>
<dbReference type="SMART" id="SM00108">
    <property type="entry name" value="B_lectin"/>
    <property type="match status" value="1"/>
</dbReference>
<dbReference type="PIR" id="S43463">
    <property type="entry name" value="S43463"/>
</dbReference>
<accession>Q39512</accession>
<name>Q39512_9ASPA</name>
<proteinExistence type="evidence at transcript level"/>
<dbReference type="PROSITE" id="PS50927">
    <property type="entry name" value="BULB_LECTIN"/>
    <property type="match status" value="1"/>
</dbReference>
<evidence type="ECO:0000259" key="2">
    <source>
        <dbReference type="PROSITE" id="PS50927"/>
    </source>
</evidence>
<feature type="signal peptide" evidence="1">
    <location>
        <begin position="1"/>
        <end position="22"/>
    </location>
</feature>
<evidence type="ECO:0000256" key="1">
    <source>
        <dbReference type="SAM" id="SignalP"/>
    </source>
</evidence>
<dbReference type="GO" id="GO:0051707">
    <property type="term" value="P:response to other organism"/>
    <property type="evidence" value="ECO:0007669"/>
    <property type="project" value="UniProtKB-ARBA"/>
</dbReference>
<dbReference type="InterPro" id="IPR036426">
    <property type="entry name" value="Bulb-type_lectin_dom_sf"/>
</dbReference>
<dbReference type="EMBL" id="U02516">
    <property type="protein sequence ID" value="AAA19578.1"/>
    <property type="molecule type" value="mRNA"/>
</dbReference>
<dbReference type="CDD" id="cd00028">
    <property type="entry name" value="B_lectin"/>
    <property type="match status" value="1"/>
</dbReference>
<keyword evidence="1" id="KW-0732">Signal</keyword>
<reference evidence="3" key="1">
    <citation type="journal article" date="1994" name="Eur. J. Biochem.">
        <title>Characterization and molecular cloning of mannose-binding lectins from the Orchidaceae species Listera ovata, Epipactis helleborine and Cymbidium hybrid.</title>
        <authorList>
            <person name="Van Damme J.M."/>
            <person name="Smeets K."/>
            <person name="Torrekens S."/>
            <person name="Van Leuven F."/>
            <person name="Peumans W.J."/>
        </authorList>
    </citation>
    <scope>NUCLEOTIDE SEQUENCE</scope>
</reference>
<dbReference type="InterPro" id="IPR001480">
    <property type="entry name" value="Bulb-type_lectin_dom"/>
</dbReference>
<evidence type="ECO:0000313" key="3">
    <source>
        <dbReference type="EMBL" id="AAA19578.1"/>
    </source>
</evidence>
<protein>
    <submittedName>
        <fullName evidence="3">Lectin</fullName>
    </submittedName>
</protein>
<dbReference type="AlphaFoldDB" id="Q39512"/>
<sequence>MGIFSIIRTLLLCAASLTILLANPSFCQCNNHLLSGERLNPGQSLTSGNVDLAMQYDCNLVLYDNGKSIWSSGTYGSGSGCYVTLQTDGNLVIYDNTNNPLWASNTSGENGNYILILQKDRNLVIYSHPIWATGTNHAGSVAVVVAAARNGTVGISGAEQNKVREIRKILKIMTDE</sequence>
<dbReference type="SMR" id="Q39512"/>